<feature type="region of interest" description="Disordered" evidence="11">
    <location>
        <begin position="35"/>
        <end position="56"/>
    </location>
</feature>
<evidence type="ECO:0000256" key="4">
    <source>
        <dbReference type="ARBA" id="ARBA00012483"/>
    </source>
</evidence>
<keyword evidence="15" id="KW-1185">Reference proteome</keyword>
<comment type="similarity">
    <text evidence="3">Belongs to the SINA (Seven in absentia) family.</text>
</comment>
<dbReference type="Gene3D" id="3.30.40.10">
    <property type="entry name" value="Zinc/RING finger domain, C3HC4 (zinc finger)"/>
    <property type="match status" value="2"/>
</dbReference>
<dbReference type="EC" id="2.3.2.27" evidence="4"/>
<dbReference type="InterPro" id="IPR013083">
    <property type="entry name" value="Znf_RING/FYVE/PHD"/>
</dbReference>
<dbReference type="Pfam" id="PF21361">
    <property type="entry name" value="Sina_ZnF"/>
    <property type="match status" value="1"/>
</dbReference>
<dbReference type="PROSITE" id="PS51081">
    <property type="entry name" value="ZF_SIAH"/>
    <property type="match status" value="1"/>
</dbReference>
<feature type="region of interest" description="Disordered" evidence="11">
    <location>
        <begin position="440"/>
        <end position="497"/>
    </location>
</feature>
<evidence type="ECO:0000256" key="11">
    <source>
        <dbReference type="SAM" id="MobiDB-lite"/>
    </source>
</evidence>
<dbReference type="EnsemblMetazoa" id="AALFPA23_008759.R11949">
    <property type="protein sequence ID" value="AALFPA23_008759.P11949"/>
    <property type="gene ID" value="AALFPA23_008759"/>
</dbReference>
<dbReference type="RefSeq" id="XP_062700131.1">
    <property type="nucleotide sequence ID" value="XM_062844147.1"/>
</dbReference>
<dbReference type="Proteomes" id="UP000069940">
    <property type="component" value="Unassembled WGS sequence"/>
</dbReference>
<evidence type="ECO:0000256" key="9">
    <source>
        <dbReference type="ARBA" id="ARBA00022833"/>
    </source>
</evidence>
<feature type="compositionally biased region" description="Polar residues" evidence="11">
    <location>
        <begin position="35"/>
        <end position="54"/>
    </location>
</feature>
<dbReference type="SUPFAM" id="SSF57850">
    <property type="entry name" value="RING/U-box"/>
    <property type="match status" value="1"/>
</dbReference>
<feature type="region of interest" description="Disordered" evidence="11">
    <location>
        <begin position="543"/>
        <end position="577"/>
    </location>
</feature>
<dbReference type="SUPFAM" id="SSF49599">
    <property type="entry name" value="TRAF domain-like"/>
    <property type="match status" value="1"/>
</dbReference>
<evidence type="ECO:0000259" key="13">
    <source>
        <dbReference type="PROSITE" id="PS51081"/>
    </source>
</evidence>
<dbReference type="Pfam" id="PF21362">
    <property type="entry name" value="Sina_RING"/>
    <property type="match status" value="1"/>
</dbReference>
<evidence type="ECO:0000313" key="15">
    <source>
        <dbReference type="Proteomes" id="UP000069940"/>
    </source>
</evidence>
<feature type="region of interest" description="Disordered" evidence="11">
    <location>
        <begin position="69"/>
        <end position="102"/>
    </location>
</feature>
<evidence type="ECO:0000256" key="10">
    <source>
        <dbReference type="PROSITE-ProRule" id="PRU00455"/>
    </source>
</evidence>
<dbReference type="InterPro" id="IPR001841">
    <property type="entry name" value="Znf_RING"/>
</dbReference>
<keyword evidence="7 10" id="KW-0863">Zinc-finger</keyword>
<evidence type="ECO:0000259" key="12">
    <source>
        <dbReference type="PROSITE" id="PS50089"/>
    </source>
</evidence>
<dbReference type="PROSITE" id="PS50089">
    <property type="entry name" value="ZF_RING_2"/>
    <property type="match status" value="1"/>
</dbReference>
<dbReference type="InterPro" id="IPR013010">
    <property type="entry name" value="Znf_SIAH"/>
</dbReference>
<dbReference type="GeneID" id="109408932"/>
<evidence type="ECO:0000256" key="7">
    <source>
        <dbReference type="ARBA" id="ARBA00022771"/>
    </source>
</evidence>
<feature type="compositionally biased region" description="Polar residues" evidence="11">
    <location>
        <begin position="89"/>
        <end position="102"/>
    </location>
</feature>
<keyword evidence="8" id="KW-0833">Ubl conjugation pathway</keyword>
<reference evidence="15" key="1">
    <citation type="journal article" date="2015" name="Proc. Natl. Acad. Sci. U.S.A.">
        <title>Genome sequence of the Asian Tiger mosquito, Aedes albopictus, reveals insights into its biology, genetics, and evolution.</title>
        <authorList>
            <person name="Chen X.G."/>
            <person name="Jiang X."/>
            <person name="Gu J."/>
            <person name="Xu M."/>
            <person name="Wu Y."/>
            <person name="Deng Y."/>
            <person name="Zhang C."/>
            <person name="Bonizzoni M."/>
            <person name="Dermauw W."/>
            <person name="Vontas J."/>
            <person name="Armbruster P."/>
            <person name="Huang X."/>
            <person name="Yang Y."/>
            <person name="Zhang H."/>
            <person name="He W."/>
            <person name="Peng H."/>
            <person name="Liu Y."/>
            <person name="Wu K."/>
            <person name="Chen J."/>
            <person name="Lirakis M."/>
            <person name="Topalis P."/>
            <person name="Van Leeuwen T."/>
            <person name="Hall A.B."/>
            <person name="Jiang X."/>
            <person name="Thorpe C."/>
            <person name="Mueller R.L."/>
            <person name="Sun C."/>
            <person name="Waterhouse R.M."/>
            <person name="Yan G."/>
            <person name="Tu Z.J."/>
            <person name="Fang X."/>
            <person name="James A.A."/>
        </authorList>
    </citation>
    <scope>NUCLEOTIDE SEQUENCE [LARGE SCALE GENOMIC DNA]</scope>
    <source>
        <strain evidence="15">Foshan</strain>
    </source>
</reference>
<reference evidence="14" key="2">
    <citation type="submission" date="2025-05" db="UniProtKB">
        <authorList>
            <consortium name="EnsemblMetazoa"/>
        </authorList>
    </citation>
    <scope>IDENTIFICATION</scope>
    <source>
        <strain evidence="14">Foshan</strain>
    </source>
</reference>
<feature type="domain" description="SIAH-type" evidence="13">
    <location>
        <begin position="187"/>
        <end position="249"/>
    </location>
</feature>
<accession>A0ABM1YFX2</accession>
<proteinExistence type="inferred from homology"/>
<dbReference type="PANTHER" id="PTHR45877">
    <property type="entry name" value="E3 UBIQUITIN-PROTEIN LIGASE SIAH2"/>
    <property type="match status" value="1"/>
</dbReference>
<feature type="compositionally biased region" description="Polar residues" evidence="11">
    <location>
        <begin position="550"/>
        <end position="562"/>
    </location>
</feature>
<evidence type="ECO:0000256" key="5">
    <source>
        <dbReference type="ARBA" id="ARBA00022679"/>
    </source>
</evidence>
<organism evidence="14 15">
    <name type="scientific">Aedes albopictus</name>
    <name type="common">Asian tiger mosquito</name>
    <name type="synonym">Stegomyia albopicta</name>
    <dbReference type="NCBI Taxonomy" id="7160"/>
    <lineage>
        <taxon>Eukaryota</taxon>
        <taxon>Metazoa</taxon>
        <taxon>Ecdysozoa</taxon>
        <taxon>Arthropoda</taxon>
        <taxon>Hexapoda</taxon>
        <taxon>Insecta</taxon>
        <taxon>Pterygota</taxon>
        <taxon>Neoptera</taxon>
        <taxon>Endopterygota</taxon>
        <taxon>Diptera</taxon>
        <taxon>Nematocera</taxon>
        <taxon>Culicoidea</taxon>
        <taxon>Culicidae</taxon>
        <taxon>Culicinae</taxon>
        <taxon>Aedini</taxon>
        <taxon>Aedes</taxon>
        <taxon>Stegomyia</taxon>
    </lineage>
</organism>
<evidence type="ECO:0000256" key="1">
    <source>
        <dbReference type="ARBA" id="ARBA00000900"/>
    </source>
</evidence>
<protein>
    <recommendedName>
        <fullName evidence="4">RING-type E3 ubiquitin transferase</fullName>
        <ecNumber evidence="4">2.3.2.27</ecNumber>
    </recommendedName>
</protein>
<evidence type="ECO:0000256" key="3">
    <source>
        <dbReference type="ARBA" id="ARBA00009119"/>
    </source>
</evidence>
<keyword evidence="6" id="KW-0479">Metal-binding</keyword>
<dbReference type="InterPro" id="IPR004162">
    <property type="entry name" value="SINA-like_animal"/>
</dbReference>
<evidence type="ECO:0000256" key="6">
    <source>
        <dbReference type="ARBA" id="ARBA00022723"/>
    </source>
</evidence>
<feature type="compositionally biased region" description="Low complexity" evidence="11">
    <location>
        <begin position="454"/>
        <end position="464"/>
    </location>
</feature>
<name>A0ABM1YFX2_AEDAL</name>
<evidence type="ECO:0000256" key="2">
    <source>
        <dbReference type="ARBA" id="ARBA00004906"/>
    </source>
</evidence>
<evidence type="ECO:0000313" key="14">
    <source>
        <dbReference type="EnsemblMetazoa" id="AALFPA23_008759.P11949"/>
    </source>
</evidence>
<feature type="compositionally biased region" description="Polar residues" evidence="11">
    <location>
        <begin position="441"/>
        <end position="453"/>
    </location>
</feature>
<dbReference type="InterPro" id="IPR049548">
    <property type="entry name" value="Sina-like_RING"/>
</dbReference>
<comment type="catalytic activity">
    <reaction evidence="1">
        <text>S-ubiquitinyl-[E2 ubiquitin-conjugating enzyme]-L-cysteine + [acceptor protein]-L-lysine = [E2 ubiquitin-conjugating enzyme]-L-cysteine + N(6)-ubiquitinyl-[acceptor protein]-L-lysine.</text>
        <dbReference type="EC" id="2.3.2.27"/>
    </reaction>
</comment>
<feature type="domain" description="RING-type" evidence="12">
    <location>
        <begin position="135"/>
        <end position="170"/>
    </location>
</feature>
<keyword evidence="5" id="KW-0808">Transferase</keyword>
<feature type="compositionally biased region" description="Low complexity" evidence="11">
    <location>
        <begin position="70"/>
        <end position="88"/>
    </location>
</feature>
<keyword evidence="9" id="KW-0862">Zinc</keyword>
<dbReference type="PANTHER" id="PTHR45877:SF3">
    <property type="entry name" value="E3 UBIQUITIN-PROTEIN LIGASE"/>
    <property type="match status" value="1"/>
</dbReference>
<comment type="pathway">
    <text evidence="2">Protein modification; protein ubiquitination.</text>
</comment>
<evidence type="ECO:0000256" key="8">
    <source>
        <dbReference type="ARBA" id="ARBA00022786"/>
    </source>
</evidence>
<sequence length="607" mass="68376">MTRMIRSDYWPRIESSGERCFILRRFNGVNCRPSSIPNSTGMSSIEQERSSSAAEPTLVTVRALERYEKSSPVSSSSDRTSTTFTTTSKEQNTATARQDSTTSLLGDKRKSVIYSDAHFSITLHHYDSIISELKCPGCAQALYGPITLCETGHSICARCSGRIGACPLCRKKLTEMRNYTLEAIAAKVHFPCTHAARGCTVRLPLELLWWHKDRCGYKQIDCFMGKVWENCSWHGCEKDWIGHCVTEHQDKVYNLPDIVLTWNYAADSQRCIALQSVIAYYVIRAYGEYFNVYQIYDQNSRRTIWTVICASKEAKTSQRFAFELELYSPIDSSKLLVQRFPCHSENDADFLKDGNCAKIPLEEAIRFMTKDKVLYYRIRIVEVTPCRSRSLVLISQSHKLINPTPSTHQLLPIDYNVTKIENVNMKAVPETAIIVRGGVSTGSASDADQVTIDSSSSSSSSNSSTLRDATEADLPEEDQDSHGKTPALNRVNSLPKPPRVQIRLDENTEHQEQQQQQHQQEQHLVRCRLVERQESIKMQPIYMGNGAGAESSSSTSNLTTDGNGRESKTKASTESLNQRLKGLSKFYNITSYKASKLWNKKSAKAIE</sequence>